<organism evidence="1 2">
    <name type="scientific">Propionigenium maris DSM 9537</name>
    <dbReference type="NCBI Taxonomy" id="1123000"/>
    <lineage>
        <taxon>Bacteria</taxon>
        <taxon>Fusobacteriati</taxon>
        <taxon>Fusobacteriota</taxon>
        <taxon>Fusobacteriia</taxon>
        <taxon>Fusobacteriales</taxon>
        <taxon>Fusobacteriaceae</taxon>
        <taxon>Propionigenium</taxon>
    </lineage>
</organism>
<sequence length="152" mass="17681">MNNHFFNLACELQKGSFLLNTSLKNFFNKTHLSKVNHLELLILQTLFYNSNINLYQLSNILGFTISQISSSISSLEDRKLVKKRIVNSSPLEYSLSLKDESFKILSEYRDYMTKTLLNSHLLTQKNINLNSIINDYSIIISKIEVIFYDTFI</sequence>
<dbReference type="EMBL" id="BSDY01000017">
    <property type="protein sequence ID" value="GLI57385.1"/>
    <property type="molecule type" value="Genomic_DNA"/>
</dbReference>
<dbReference type="InterPro" id="IPR036388">
    <property type="entry name" value="WH-like_DNA-bd_sf"/>
</dbReference>
<dbReference type="InterPro" id="IPR036390">
    <property type="entry name" value="WH_DNA-bd_sf"/>
</dbReference>
<keyword evidence="2" id="KW-1185">Reference proteome</keyword>
<gene>
    <name evidence="1" type="ORF">PM10SUCC1_28990</name>
</gene>
<proteinExistence type="predicted"/>
<protein>
    <submittedName>
        <fullName evidence="1">Uncharacterized protein</fullName>
    </submittedName>
</protein>
<evidence type="ECO:0000313" key="1">
    <source>
        <dbReference type="EMBL" id="GLI57385.1"/>
    </source>
</evidence>
<dbReference type="AlphaFoldDB" id="A0A9W6GNJ4"/>
<accession>A0A9W6GNJ4</accession>
<evidence type="ECO:0000313" key="2">
    <source>
        <dbReference type="Proteomes" id="UP001144471"/>
    </source>
</evidence>
<dbReference type="Gene3D" id="1.10.10.10">
    <property type="entry name" value="Winged helix-like DNA-binding domain superfamily/Winged helix DNA-binding domain"/>
    <property type="match status" value="1"/>
</dbReference>
<dbReference type="SUPFAM" id="SSF46785">
    <property type="entry name" value="Winged helix' DNA-binding domain"/>
    <property type="match status" value="1"/>
</dbReference>
<reference evidence="1" key="1">
    <citation type="submission" date="2022-12" db="EMBL/GenBank/DDBJ databases">
        <title>Reference genome sequencing for broad-spectrum identification of bacterial and archaeal isolates by mass spectrometry.</title>
        <authorList>
            <person name="Sekiguchi Y."/>
            <person name="Tourlousse D.M."/>
        </authorList>
    </citation>
    <scope>NUCLEOTIDE SEQUENCE</scope>
    <source>
        <strain evidence="1">10succ1</strain>
    </source>
</reference>
<dbReference type="Proteomes" id="UP001144471">
    <property type="component" value="Unassembled WGS sequence"/>
</dbReference>
<comment type="caution">
    <text evidence="1">The sequence shown here is derived from an EMBL/GenBank/DDBJ whole genome shotgun (WGS) entry which is preliminary data.</text>
</comment>
<name>A0A9W6GNJ4_9FUSO</name>